<keyword evidence="8 14" id="KW-1133">Transmembrane helix</keyword>
<dbReference type="GO" id="GO:0042128">
    <property type="term" value="P:nitrate assimilation"/>
    <property type="evidence" value="ECO:0007669"/>
    <property type="project" value="UniProtKB-KW"/>
</dbReference>
<dbReference type="GO" id="GO:0009325">
    <property type="term" value="C:nitrate reductase complex"/>
    <property type="evidence" value="ECO:0007669"/>
    <property type="project" value="InterPro"/>
</dbReference>
<keyword evidence="9" id="KW-0560">Oxidoreductase</keyword>
<protein>
    <submittedName>
        <fullName evidence="16">Respiratory nitrate reductase subunit gamma</fullName>
    </submittedName>
</protein>
<keyword evidence="12 14" id="KW-0472">Membrane</keyword>
<comment type="subcellular location">
    <subcellularLocation>
        <location evidence="1">Cell membrane</location>
        <topology evidence="1">Multi-pass membrane protein</topology>
    </subcellularLocation>
</comment>
<name>A0AA41Y6D1_9BACT</name>
<dbReference type="InterPro" id="IPR036197">
    <property type="entry name" value="NarG-like_sf"/>
</dbReference>
<gene>
    <name evidence="16" type="primary">narI</name>
    <name evidence="16" type="ORF">N2K84_06155</name>
</gene>
<dbReference type="PANTHER" id="PTHR30598">
    <property type="entry name" value="NITRATE REDUCTASE PRIVATE CHAPERONE, REDOX ENZYME MATURATION PROTEIN REMP FAMILY"/>
    <property type="match status" value="1"/>
</dbReference>
<dbReference type="Pfam" id="PF02665">
    <property type="entry name" value="Nitrate_red_gam"/>
    <property type="match status" value="1"/>
</dbReference>
<feature type="transmembrane region" description="Helical" evidence="14">
    <location>
        <begin position="6"/>
        <end position="26"/>
    </location>
</feature>
<feature type="transmembrane region" description="Helical" evidence="14">
    <location>
        <begin position="82"/>
        <end position="104"/>
    </location>
</feature>
<evidence type="ECO:0000256" key="3">
    <source>
        <dbReference type="ARBA" id="ARBA00022475"/>
    </source>
</evidence>
<organism evidence="16 17">
    <name type="scientific">Gaoshiqia sediminis</name>
    <dbReference type="NCBI Taxonomy" id="2986998"/>
    <lineage>
        <taxon>Bacteria</taxon>
        <taxon>Pseudomonadati</taxon>
        <taxon>Bacteroidota</taxon>
        <taxon>Bacteroidia</taxon>
        <taxon>Marinilabiliales</taxon>
        <taxon>Prolixibacteraceae</taxon>
        <taxon>Gaoshiqia</taxon>
    </lineage>
</organism>
<keyword evidence="7" id="KW-0249">Electron transport</keyword>
<feature type="binding site" description="axial binding residue" evidence="13">
    <location>
        <position position="200"/>
    </location>
    <ligand>
        <name>heme b</name>
        <dbReference type="ChEBI" id="CHEBI:60344"/>
        <label>1</label>
    </ligand>
    <ligandPart>
        <name>Fe</name>
        <dbReference type="ChEBI" id="CHEBI:18248"/>
    </ligandPart>
</feature>
<feature type="transmembrane region" description="Helical" evidence="14">
    <location>
        <begin position="177"/>
        <end position="195"/>
    </location>
</feature>
<feature type="binding site" description="axial binding residue" evidence="13">
    <location>
        <position position="64"/>
    </location>
    <ligand>
        <name>heme b</name>
        <dbReference type="ChEBI" id="CHEBI:60344"/>
        <label>1</label>
    </ligand>
    <ligandPart>
        <name>Fe</name>
        <dbReference type="ChEBI" id="CHEBI:18248"/>
    </ligandPart>
</feature>
<dbReference type="GO" id="GO:0008940">
    <property type="term" value="F:nitrate reductase activity"/>
    <property type="evidence" value="ECO:0007669"/>
    <property type="project" value="InterPro"/>
</dbReference>
<keyword evidence="10 13" id="KW-0408">Iron</keyword>
<accession>A0AA41Y6D1</accession>
<dbReference type="GO" id="GO:0005886">
    <property type="term" value="C:plasma membrane"/>
    <property type="evidence" value="ECO:0007669"/>
    <property type="project" value="UniProtKB-SubCell"/>
</dbReference>
<feature type="transmembrane region" description="Helical" evidence="14">
    <location>
        <begin position="53"/>
        <end position="70"/>
    </location>
</feature>
<proteinExistence type="predicted"/>
<evidence type="ECO:0000256" key="4">
    <source>
        <dbReference type="ARBA" id="ARBA00022617"/>
    </source>
</evidence>
<feature type="binding site" description="axial binding residue" evidence="13">
    <location>
        <position position="54"/>
    </location>
    <ligand>
        <name>heme b</name>
        <dbReference type="ChEBI" id="CHEBI:60344"/>
        <label>1</label>
    </ligand>
    <ligandPart>
        <name>Fe</name>
        <dbReference type="ChEBI" id="CHEBI:18248"/>
    </ligandPart>
</feature>
<dbReference type="RefSeq" id="WP_282590912.1">
    <property type="nucleotide sequence ID" value="NZ_JAPAAF010000006.1"/>
</dbReference>
<dbReference type="GO" id="GO:0046872">
    <property type="term" value="F:metal ion binding"/>
    <property type="evidence" value="ECO:0007669"/>
    <property type="project" value="UniProtKB-KW"/>
</dbReference>
<evidence type="ECO:0000259" key="15">
    <source>
        <dbReference type="Pfam" id="PF02665"/>
    </source>
</evidence>
<evidence type="ECO:0000256" key="14">
    <source>
        <dbReference type="SAM" id="Phobius"/>
    </source>
</evidence>
<evidence type="ECO:0000256" key="6">
    <source>
        <dbReference type="ARBA" id="ARBA00022723"/>
    </source>
</evidence>
<feature type="binding site" description="axial binding residue" evidence="13">
    <location>
        <position position="182"/>
    </location>
    <ligand>
        <name>heme b</name>
        <dbReference type="ChEBI" id="CHEBI:60344"/>
        <label>1</label>
    </ligand>
    <ligandPart>
        <name>Fe</name>
        <dbReference type="ChEBI" id="CHEBI:18248"/>
    </ligandPart>
</feature>
<evidence type="ECO:0000256" key="2">
    <source>
        <dbReference type="ARBA" id="ARBA00022448"/>
    </source>
</evidence>
<dbReference type="EMBL" id="JAPAAF010000006">
    <property type="protein sequence ID" value="MCW0482306.1"/>
    <property type="molecule type" value="Genomic_DNA"/>
</dbReference>
<keyword evidence="6" id="KW-0479">Metal-binding</keyword>
<dbReference type="AlphaFoldDB" id="A0AA41Y6D1"/>
<dbReference type="Gene3D" id="1.20.950.20">
    <property type="entry name" value="Transmembrane di-heme cytochromes, Chain C"/>
    <property type="match status" value="1"/>
</dbReference>
<evidence type="ECO:0000256" key="8">
    <source>
        <dbReference type="ARBA" id="ARBA00022989"/>
    </source>
</evidence>
<keyword evidence="11" id="KW-0534">Nitrate assimilation</keyword>
<evidence type="ECO:0000256" key="13">
    <source>
        <dbReference type="PIRSR" id="PIRSR603816-1"/>
    </source>
</evidence>
<dbReference type="GO" id="GO:0019645">
    <property type="term" value="P:anaerobic electron transport chain"/>
    <property type="evidence" value="ECO:0007669"/>
    <property type="project" value="TreeGrafter"/>
</dbReference>
<evidence type="ECO:0000256" key="10">
    <source>
        <dbReference type="ARBA" id="ARBA00023004"/>
    </source>
</evidence>
<sequence length="223" mass="26272">MNGMFLFVVLPYLALLTLLLGSIYRYRYSGFQVSSLSSQFLESKQLYFGNRPFHWGLIFLFFGHLTAFLVPRSMLAWNQVPIRLQILEFTALAFGFIVLTGLILLIIRRIKTKRLHVVTTRMDIFVYLLLLVQVVSGLWTAYFFRWGSSWFAMVLTPYLYSILKFNPDVAAVTQLPFMVRVHIVSAFILVGMIPFTRFMHFLVYPFAYLWRPYQLVVWNYKKT</sequence>
<keyword evidence="3" id="KW-1003">Cell membrane</keyword>
<evidence type="ECO:0000256" key="1">
    <source>
        <dbReference type="ARBA" id="ARBA00004651"/>
    </source>
</evidence>
<comment type="caution">
    <text evidence="16">The sequence shown here is derived from an EMBL/GenBank/DDBJ whole genome shotgun (WGS) entry which is preliminary data.</text>
</comment>
<dbReference type="GO" id="GO:0020037">
    <property type="term" value="F:heme binding"/>
    <property type="evidence" value="ECO:0007669"/>
    <property type="project" value="TreeGrafter"/>
</dbReference>
<dbReference type="InterPro" id="IPR003816">
    <property type="entry name" value="Nitrate_red_gam"/>
</dbReference>
<feature type="domain" description="NarG-like" evidence="15">
    <location>
        <begin position="4"/>
        <end position="218"/>
    </location>
</feature>
<evidence type="ECO:0000256" key="7">
    <source>
        <dbReference type="ARBA" id="ARBA00022982"/>
    </source>
</evidence>
<evidence type="ECO:0000256" key="5">
    <source>
        <dbReference type="ARBA" id="ARBA00022692"/>
    </source>
</evidence>
<keyword evidence="17" id="KW-1185">Reference proteome</keyword>
<feature type="transmembrane region" description="Helical" evidence="14">
    <location>
        <begin position="124"/>
        <end position="142"/>
    </location>
</feature>
<evidence type="ECO:0000256" key="11">
    <source>
        <dbReference type="ARBA" id="ARBA00023063"/>
    </source>
</evidence>
<evidence type="ECO:0000256" key="12">
    <source>
        <dbReference type="ARBA" id="ARBA00023136"/>
    </source>
</evidence>
<dbReference type="Proteomes" id="UP001163821">
    <property type="component" value="Unassembled WGS sequence"/>
</dbReference>
<evidence type="ECO:0000256" key="9">
    <source>
        <dbReference type="ARBA" id="ARBA00023002"/>
    </source>
</evidence>
<dbReference type="NCBIfam" id="TIGR00351">
    <property type="entry name" value="narI"/>
    <property type="match status" value="1"/>
</dbReference>
<dbReference type="InterPro" id="IPR023234">
    <property type="entry name" value="NarG-like_domain"/>
</dbReference>
<keyword evidence="4 13" id="KW-0349">Heme</keyword>
<dbReference type="InterPro" id="IPR051936">
    <property type="entry name" value="Heme-iron_electron_transfer"/>
</dbReference>
<dbReference type="GO" id="GO:0009055">
    <property type="term" value="F:electron transfer activity"/>
    <property type="evidence" value="ECO:0007669"/>
    <property type="project" value="TreeGrafter"/>
</dbReference>
<keyword evidence="2" id="KW-0813">Transport</keyword>
<evidence type="ECO:0000313" key="17">
    <source>
        <dbReference type="Proteomes" id="UP001163821"/>
    </source>
</evidence>
<evidence type="ECO:0000313" key="16">
    <source>
        <dbReference type="EMBL" id="MCW0482306.1"/>
    </source>
</evidence>
<reference evidence="16" key="1">
    <citation type="submission" date="2022-10" db="EMBL/GenBank/DDBJ databases">
        <title>Gaoshiqiia sediminis gen. nov., sp. nov., isolated from coastal sediment.</title>
        <authorList>
            <person name="Yu W.X."/>
            <person name="Mu D.S."/>
            <person name="Du J.Z."/>
            <person name="Liang Y.Q."/>
        </authorList>
    </citation>
    <scope>NUCLEOTIDE SEQUENCE</scope>
    <source>
        <strain evidence="16">A06</strain>
    </source>
</reference>
<dbReference type="PANTHER" id="PTHR30598:SF3">
    <property type="entry name" value="RESPIRATORY NITRATE REDUCTASE 1 GAMMA CHAIN"/>
    <property type="match status" value="1"/>
</dbReference>
<keyword evidence="5 14" id="KW-0812">Transmembrane</keyword>
<dbReference type="SUPFAM" id="SSF103501">
    <property type="entry name" value="Respiratory nitrate reductase 1 gamma chain"/>
    <property type="match status" value="1"/>
</dbReference>